<feature type="transmembrane region" description="Helical" evidence="1">
    <location>
        <begin position="222"/>
        <end position="240"/>
    </location>
</feature>
<dbReference type="Pfam" id="PF18900">
    <property type="entry name" value="DUF5656"/>
    <property type="match status" value="1"/>
</dbReference>
<feature type="transmembrane region" description="Helical" evidence="1">
    <location>
        <begin position="252"/>
        <end position="273"/>
    </location>
</feature>
<comment type="caution">
    <text evidence="2">The sequence shown here is derived from an EMBL/GenBank/DDBJ whole genome shotgun (WGS) entry which is preliminary data.</text>
</comment>
<accession>A0A0G0Z305</accession>
<dbReference type="Proteomes" id="UP000033854">
    <property type="component" value="Unassembled WGS sequence"/>
</dbReference>
<feature type="transmembrane region" description="Helical" evidence="1">
    <location>
        <begin position="164"/>
        <end position="184"/>
    </location>
</feature>
<keyword evidence="1" id="KW-1133">Transmembrane helix</keyword>
<evidence type="ECO:0000256" key="1">
    <source>
        <dbReference type="SAM" id="Phobius"/>
    </source>
</evidence>
<protein>
    <submittedName>
        <fullName evidence="2">Uncharacterized protein</fullName>
    </submittedName>
</protein>
<keyword evidence="1" id="KW-0472">Membrane</keyword>
<evidence type="ECO:0000313" key="3">
    <source>
        <dbReference type="Proteomes" id="UP000033854"/>
    </source>
</evidence>
<dbReference type="AlphaFoldDB" id="A0A0G0Z305"/>
<sequence>MSKRTKFILISTLIAFFLWLTSLAQVDYRFGLVLAVAAVSYILSVWVLFDDLKGIEWITLIVLPMMFTLGSGLFSNFLPTAFPGMFGRTLSIETSQLLAGIFKVVYFLLVGLGLYSILLIENIFSVASIRTIQLFRAARSVNFILTLVTSLFFFTVALSLKLAFWWVVPISFVVSFVLAYPSLWSVDLKNDFGPQVWRYAVSSSFVIAILSGVLSFWPIKPFMGGLILTSGLYALFGILEQRLSNRVYLESLLEYGVTVLIIIVVGFLTTSWVG</sequence>
<dbReference type="EMBL" id="LCDA01000002">
    <property type="protein sequence ID" value="KKS43129.1"/>
    <property type="molecule type" value="Genomic_DNA"/>
</dbReference>
<feature type="transmembrane region" description="Helical" evidence="1">
    <location>
        <begin position="7"/>
        <end position="24"/>
    </location>
</feature>
<dbReference type="InterPro" id="IPR043715">
    <property type="entry name" value="DUF5656"/>
</dbReference>
<feature type="transmembrane region" description="Helical" evidence="1">
    <location>
        <begin position="97"/>
        <end position="120"/>
    </location>
</feature>
<name>A0A0G0Z305_9BACT</name>
<reference evidence="2 3" key="1">
    <citation type="journal article" date="2015" name="Nature">
        <title>rRNA introns, odd ribosomes, and small enigmatic genomes across a large radiation of phyla.</title>
        <authorList>
            <person name="Brown C.T."/>
            <person name="Hug L.A."/>
            <person name="Thomas B.C."/>
            <person name="Sharon I."/>
            <person name="Castelle C.J."/>
            <person name="Singh A."/>
            <person name="Wilkins M.J."/>
            <person name="Williams K.H."/>
            <person name="Banfield J.F."/>
        </authorList>
    </citation>
    <scope>NUCLEOTIDE SEQUENCE [LARGE SCALE GENOMIC DNA]</scope>
</reference>
<feature type="transmembrane region" description="Helical" evidence="1">
    <location>
        <begin position="56"/>
        <end position="77"/>
    </location>
</feature>
<gene>
    <name evidence="2" type="ORF">UV06_C0002G0031</name>
</gene>
<evidence type="ECO:0000313" key="2">
    <source>
        <dbReference type="EMBL" id="KKS43129.1"/>
    </source>
</evidence>
<dbReference type="PATRIC" id="fig|1618378.3.peg.278"/>
<feature type="transmembrane region" description="Helical" evidence="1">
    <location>
        <begin position="196"/>
        <end position="216"/>
    </location>
</feature>
<keyword evidence="1" id="KW-0812">Transmembrane</keyword>
<feature type="transmembrane region" description="Helical" evidence="1">
    <location>
        <begin position="141"/>
        <end position="158"/>
    </location>
</feature>
<feature type="transmembrane region" description="Helical" evidence="1">
    <location>
        <begin position="30"/>
        <end position="49"/>
    </location>
</feature>
<organism evidence="2 3">
    <name type="scientific">Candidatus Collierbacteria bacterium GW2011_GWA2_42_17</name>
    <dbReference type="NCBI Taxonomy" id="1618378"/>
    <lineage>
        <taxon>Bacteria</taxon>
        <taxon>Candidatus Collieribacteriota</taxon>
    </lineage>
</organism>
<proteinExistence type="predicted"/>